<protein>
    <recommendedName>
        <fullName evidence="4 12">Heme exporter protein D</fullName>
    </recommendedName>
</protein>
<evidence type="ECO:0000256" key="7">
    <source>
        <dbReference type="ARBA" id="ARBA00022519"/>
    </source>
</evidence>
<evidence type="ECO:0000256" key="10">
    <source>
        <dbReference type="ARBA" id="ARBA00022989"/>
    </source>
</evidence>
<evidence type="ECO:0000256" key="11">
    <source>
        <dbReference type="ARBA" id="ARBA00023136"/>
    </source>
</evidence>
<dbReference type="PANTHER" id="PTHR37531:SF1">
    <property type="entry name" value="HEME EXPORTER PROTEIN D"/>
    <property type="match status" value="1"/>
</dbReference>
<evidence type="ECO:0000256" key="4">
    <source>
        <dbReference type="ARBA" id="ARBA00016461"/>
    </source>
</evidence>
<reference evidence="13 14" key="1">
    <citation type="submission" date="2022-06" db="EMBL/GenBank/DDBJ databases">
        <title>Thiomicrohabdus sp. nov, an obligately chemolithoautotrophic, sulfur-oxidizing bacterium isolated from beach of Guanyin Mountain. Amoy.</title>
        <authorList>
            <person name="Zhu H."/>
        </authorList>
    </citation>
    <scope>NUCLEOTIDE SEQUENCE [LARGE SCALE GENOMIC DNA]</scope>
    <source>
        <strain evidence="13 14">XGS-01</strain>
    </source>
</reference>
<evidence type="ECO:0000313" key="13">
    <source>
        <dbReference type="EMBL" id="WEJ62216.1"/>
    </source>
</evidence>
<dbReference type="PANTHER" id="PTHR37531">
    <property type="entry name" value="HEME EXPORTER PROTEIN D"/>
    <property type="match status" value="1"/>
</dbReference>
<keyword evidence="9 12" id="KW-0201">Cytochrome c-type biogenesis</keyword>
<keyword evidence="5 12" id="KW-0813">Transport</keyword>
<dbReference type="InterPro" id="IPR007078">
    <property type="entry name" value="Haem_export_protD_CcmD"/>
</dbReference>
<keyword evidence="14" id="KW-1185">Reference proteome</keyword>
<feature type="transmembrane region" description="Helical" evidence="12">
    <location>
        <begin position="12"/>
        <end position="30"/>
    </location>
</feature>
<name>A0ABY8C8C5_9GAMM</name>
<dbReference type="NCBIfam" id="TIGR03141">
    <property type="entry name" value="cytochro_ccmD"/>
    <property type="match status" value="1"/>
</dbReference>
<dbReference type="Pfam" id="PF04995">
    <property type="entry name" value="CcmD"/>
    <property type="match status" value="1"/>
</dbReference>
<keyword evidence="6 12" id="KW-1003">Cell membrane</keyword>
<evidence type="ECO:0000256" key="8">
    <source>
        <dbReference type="ARBA" id="ARBA00022692"/>
    </source>
</evidence>
<dbReference type="InterPro" id="IPR052075">
    <property type="entry name" value="Heme_exporter_D"/>
</dbReference>
<proteinExistence type="inferred from homology"/>
<keyword evidence="7 12" id="KW-0997">Cell inner membrane</keyword>
<evidence type="ECO:0000256" key="6">
    <source>
        <dbReference type="ARBA" id="ARBA00022475"/>
    </source>
</evidence>
<dbReference type="EMBL" id="CP102381">
    <property type="protein sequence ID" value="WEJ62216.1"/>
    <property type="molecule type" value="Genomic_DNA"/>
</dbReference>
<comment type="similarity">
    <text evidence="3 12">Belongs to the CcmD/CycX/HelD family.</text>
</comment>
<dbReference type="Proteomes" id="UP001222275">
    <property type="component" value="Chromosome"/>
</dbReference>
<evidence type="ECO:0000256" key="3">
    <source>
        <dbReference type="ARBA" id="ARBA00008741"/>
    </source>
</evidence>
<sequence>MTEFFNMGGYGFYVWSSFGITAVVVLANIIEPIFHHKNALNEAGDFYSEES</sequence>
<evidence type="ECO:0000256" key="5">
    <source>
        <dbReference type="ARBA" id="ARBA00022448"/>
    </source>
</evidence>
<gene>
    <name evidence="13" type="primary">ccmD</name>
    <name evidence="13" type="ORF">NR989_09370</name>
</gene>
<evidence type="ECO:0000313" key="14">
    <source>
        <dbReference type="Proteomes" id="UP001222275"/>
    </source>
</evidence>
<evidence type="ECO:0000256" key="2">
    <source>
        <dbReference type="ARBA" id="ARBA00004377"/>
    </source>
</evidence>
<organism evidence="13 14">
    <name type="scientific">Thiomicrorhabdus lithotrophica</name>
    <dbReference type="NCBI Taxonomy" id="2949997"/>
    <lineage>
        <taxon>Bacteria</taxon>
        <taxon>Pseudomonadati</taxon>
        <taxon>Pseudomonadota</taxon>
        <taxon>Gammaproteobacteria</taxon>
        <taxon>Thiotrichales</taxon>
        <taxon>Piscirickettsiaceae</taxon>
        <taxon>Thiomicrorhabdus</taxon>
    </lineage>
</organism>
<accession>A0ABY8C8C5</accession>
<evidence type="ECO:0000256" key="1">
    <source>
        <dbReference type="ARBA" id="ARBA00002442"/>
    </source>
</evidence>
<keyword evidence="8 12" id="KW-0812">Transmembrane</keyword>
<comment type="function">
    <text evidence="1 12">Required for the export of heme to the periplasm for the biogenesis of c-type cytochromes.</text>
</comment>
<dbReference type="RefSeq" id="WP_275594474.1">
    <property type="nucleotide sequence ID" value="NZ_CP102381.1"/>
</dbReference>
<keyword evidence="11 12" id="KW-0472">Membrane</keyword>
<keyword evidence="10 12" id="KW-1133">Transmembrane helix</keyword>
<evidence type="ECO:0000256" key="12">
    <source>
        <dbReference type="RuleBase" id="RU363101"/>
    </source>
</evidence>
<comment type="subcellular location">
    <subcellularLocation>
        <location evidence="2 12">Cell inner membrane</location>
        <topology evidence="2 12">Single-pass membrane protein</topology>
    </subcellularLocation>
</comment>
<evidence type="ECO:0000256" key="9">
    <source>
        <dbReference type="ARBA" id="ARBA00022748"/>
    </source>
</evidence>